<accession>A0AA88H961</accession>
<reference evidence="1 2" key="1">
    <citation type="journal article" date="2018" name="BMC Genomics">
        <title>The genome of Naegleria lovaniensis, the basis for a comparative approach to unravel pathogenicity factors of the human pathogenic amoeba N. fowleri.</title>
        <authorList>
            <person name="Liechti N."/>
            <person name="Schurch N."/>
            <person name="Bruggmann R."/>
            <person name="Wittwer M."/>
        </authorList>
    </citation>
    <scope>NUCLEOTIDE SEQUENCE [LARGE SCALE GENOMIC DNA]</scope>
    <source>
        <strain evidence="1 2">ATCC 30569</strain>
    </source>
</reference>
<sequence>MRTDLQASSSQKPTFEEYVNVTEEETEKFKLPLATCLQNHGFFKTFYILDQYFENYSDDPSTLYNMFYSHSKCLYSLVKDKVMDEHSSDHHLTTNTSPPQDQINLERIEQFLQFMYRADVECESTRETLERLRIEQNIDPFESDDEMIEFVFEHGPYFDRERNKFKQVLLDTIQYYTVTNRSKNYRFDFEILLGFYRLLFERHNYFAPPRSDPCKAVQDSMGETDLYTELMEECGLTVPQQQ</sequence>
<proteinExistence type="predicted"/>
<organism evidence="1 2">
    <name type="scientific">Naegleria lovaniensis</name>
    <name type="common">Amoeba</name>
    <dbReference type="NCBI Taxonomy" id="51637"/>
    <lineage>
        <taxon>Eukaryota</taxon>
        <taxon>Discoba</taxon>
        <taxon>Heterolobosea</taxon>
        <taxon>Tetramitia</taxon>
        <taxon>Eutetramitia</taxon>
        <taxon>Vahlkampfiidae</taxon>
        <taxon>Naegleria</taxon>
    </lineage>
</organism>
<evidence type="ECO:0000313" key="2">
    <source>
        <dbReference type="Proteomes" id="UP000816034"/>
    </source>
</evidence>
<keyword evidence="2" id="KW-1185">Reference proteome</keyword>
<evidence type="ECO:0000313" key="1">
    <source>
        <dbReference type="EMBL" id="KAG2394286.1"/>
    </source>
</evidence>
<gene>
    <name evidence="1" type="ORF">C9374_004050</name>
</gene>
<name>A0AA88H961_NAELO</name>
<dbReference type="GeneID" id="68096505"/>
<dbReference type="AlphaFoldDB" id="A0AA88H961"/>
<comment type="caution">
    <text evidence="1">The sequence shown here is derived from an EMBL/GenBank/DDBJ whole genome shotgun (WGS) entry which is preliminary data.</text>
</comment>
<dbReference type="EMBL" id="PYSW02000001">
    <property type="protein sequence ID" value="KAG2394286.1"/>
    <property type="molecule type" value="Genomic_DNA"/>
</dbReference>
<protein>
    <submittedName>
        <fullName evidence="1">Uncharacterized protein</fullName>
    </submittedName>
</protein>
<dbReference type="Proteomes" id="UP000816034">
    <property type="component" value="Unassembled WGS sequence"/>
</dbReference>
<dbReference type="RefSeq" id="XP_044556180.1">
    <property type="nucleotide sequence ID" value="XM_044693647.1"/>
</dbReference>